<sequence length="347" mass="38039">MEDAEWLQFLADIETPPEEGRHDLEPGPQAISEKAWLSAISETVPFLLTPPDSNVNTPVEEREENTIVSVSTAFLPDTVHTFVSGSPDLIIVSSDHVHFYVHKHQVLGASENGFNFLLGPISIRQVPCTGTIITLPETSTVINVILHIIYNVSCTHYSPSAGTMVQAVDTFPKYGIPISKYAAPSTPLFSHILSLAPYSSIEMYTLAASHDLEELAIPISSHLLGYPLPEISDDIAAKMGSIYLKRLITLHLNRLESLKELLLSPPPPHVLSPTSRCSSTEQQRVTRAWALAAANLAWDARPDLSTSAMISKLSALGESLTCTLCRDTLHERIKELCIQWSAVKTTI</sequence>
<evidence type="ECO:0008006" key="3">
    <source>
        <dbReference type="Google" id="ProtNLM"/>
    </source>
</evidence>
<organism evidence="1 2">
    <name type="scientific">Cerrena zonata</name>
    <dbReference type="NCBI Taxonomy" id="2478898"/>
    <lineage>
        <taxon>Eukaryota</taxon>
        <taxon>Fungi</taxon>
        <taxon>Dikarya</taxon>
        <taxon>Basidiomycota</taxon>
        <taxon>Agaricomycotina</taxon>
        <taxon>Agaricomycetes</taxon>
        <taxon>Polyporales</taxon>
        <taxon>Cerrenaceae</taxon>
        <taxon>Cerrena</taxon>
    </lineage>
</organism>
<proteinExistence type="predicted"/>
<dbReference type="Proteomes" id="UP001385951">
    <property type="component" value="Unassembled WGS sequence"/>
</dbReference>
<keyword evidence="2" id="KW-1185">Reference proteome</keyword>
<dbReference type="EMBL" id="JASBNA010000004">
    <property type="protein sequence ID" value="KAK7692906.1"/>
    <property type="molecule type" value="Genomic_DNA"/>
</dbReference>
<evidence type="ECO:0000313" key="1">
    <source>
        <dbReference type="EMBL" id="KAK7692906.1"/>
    </source>
</evidence>
<gene>
    <name evidence="1" type="ORF">QCA50_004542</name>
</gene>
<protein>
    <recommendedName>
        <fullName evidence="3">BTB domain-containing protein</fullName>
    </recommendedName>
</protein>
<comment type="caution">
    <text evidence="1">The sequence shown here is derived from an EMBL/GenBank/DDBJ whole genome shotgun (WGS) entry which is preliminary data.</text>
</comment>
<dbReference type="AlphaFoldDB" id="A0AAW0GJR5"/>
<reference evidence="1 2" key="1">
    <citation type="submission" date="2022-09" db="EMBL/GenBank/DDBJ databases">
        <authorList>
            <person name="Palmer J.M."/>
        </authorList>
    </citation>
    <scope>NUCLEOTIDE SEQUENCE [LARGE SCALE GENOMIC DNA]</scope>
    <source>
        <strain evidence="1 2">DSM 7382</strain>
    </source>
</reference>
<name>A0AAW0GJR5_9APHY</name>
<accession>A0AAW0GJR5</accession>
<evidence type="ECO:0000313" key="2">
    <source>
        <dbReference type="Proteomes" id="UP001385951"/>
    </source>
</evidence>